<sequence length="66" mass="7295">MSWISIDDELPKTAELVLISTQYGVGVAHYNPLNGWGPLIVNFFHQHGDTSVTHWMPLPEPPVIAG</sequence>
<dbReference type="RefSeq" id="WP_216375906.1">
    <property type="nucleotide sequence ID" value="NZ_JAGRYT010000011.1"/>
</dbReference>
<proteinExistence type="predicted"/>
<organism evidence="2 3">
    <name type="scientific">Cedecea davisae</name>
    <dbReference type="NCBI Taxonomy" id="158484"/>
    <lineage>
        <taxon>Bacteria</taxon>
        <taxon>Pseudomonadati</taxon>
        <taxon>Pseudomonadota</taxon>
        <taxon>Gammaproteobacteria</taxon>
        <taxon>Enterobacterales</taxon>
        <taxon>Enterobacteriaceae</taxon>
        <taxon>Cedecea</taxon>
    </lineage>
</organism>
<accession>A0ABS6DHQ2</accession>
<reference evidence="3" key="2">
    <citation type="submission" date="2023-07" db="EMBL/GenBank/DDBJ databases">
        <title>Cedecea davisae an AmpC producer and its therapeutic implications.</title>
        <authorList>
            <person name="Notter J."/>
        </authorList>
    </citation>
    <scope>NUCLEOTIDE SEQUENCE [LARGE SCALE GENOMIC DNA]</scope>
    <source>
        <strain evidence="3">1</strain>
    </source>
</reference>
<feature type="domain" description="DUF551" evidence="1">
    <location>
        <begin position="2"/>
        <end position="62"/>
    </location>
</feature>
<protein>
    <submittedName>
        <fullName evidence="2">DUF551 domain-containing protein</fullName>
    </submittedName>
</protein>
<evidence type="ECO:0000259" key="1">
    <source>
        <dbReference type="Pfam" id="PF04448"/>
    </source>
</evidence>
<dbReference type="InterPro" id="IPR007539">
    <property type="entry name" value="DUF551"/>
</dbReference>
<evidence type="ECO:0000313" key="3">
    <source>
        <dbReference type="Proteomes" id="UP000686327"/>
    </source>
</evidence>
<comment type="caution">
    <text evidence="2">The sequence shown here is derived from an EMBL/GenBank/DDBJ whole genome shotgun (WGS) entry which is preliminary data.</text>
</comment>
<dbReference type="EMBL" id="JAGRYU010000021">
    <property type="protein sequence ID" value="MBU4682733.1"/>
    <property type="molecule type" value="Genomic_DNA"/>
</dbReference>
<evidence type="ECO:0000313" key="2">
    <source>
        <dbReference type="EMBL" id="MBU4682733.1"/>
    </source>
</evidence>
<dbReference type="Proteomes" id="UP000686327">
    <property type="component" value="Unassembled WGS sequence"/>
</dbReference>
<reference evidence="2 3" key="1">
    <citation type="submission" date="2021-04" db="EMBL/GenBank/DDBJ databases">
        <authorList>
            <person name="Seiffert S.N."/>
        </authorList>
    </citation>
    <scope>NUCLEOTIDE SEQUENCE [LARGE SCALE GENOMIC DNA]</scope>
    <source>
        <strain evidence="2 3">1</strain>
    </source>
</reference>
<gene>
    <name evidence="2" type="ORF">KC222_11990</name>
</gene>
<name>A0ABS6DHQ2_9ENTR</name>
<keyword evidence="3" id="KW-1185">Reference proteome</keyword>
<dbReference type="Pfam" id="PF04448">
    <property type="entry name" value="DUF551"/>
    <property type="match status" value="1"/>
</dbReference>